<reference evidence="1" key="1">
    <citation type="submission" date="2014-09" db="EMBL/GenBank/DDBJ databases">
        <authorList>
            <person name="Magalhaes I.L.F."/>
            <person name="Oliveira U."/>
            <person name="Santos F.R."/>
            <person name="Vidigal T.H.D.A."/>
            <person name="Brescovit A.D."/>
            <person name="Santos A.J."/>
        </authorList>
    </citation>
    <scope>NUCLEOTIDE SEQUENCE</scope>
    <source>
        <tissue evidence="1">Shoot tissue taken approximately 20 cm above the soil surface</tissue>
    </source>
</reference>
<evidence type="ECO:0000313" key="1">
    <source>
        <dbReference type="EMBL" id="JAD94570.1"/>
    </source>
</evidence>
<accession>A0A0A9E9G5</accession>
<dbReference type="AlphaFoldDB" id="A0A0A9E9G5"/>
<name>A0A0A9E9G5_ARUDO</name>
<proteinExistence type="predicted"/>
<protein>
    <submittedName>
        <fullName evidence="1">Umc2567</fullName>
    </submittedName>
</protein>
<dbReference type="EMBL" id="GBRH01203325">
    <property type="protein sequence ID" value="JAD94570.1"/>
    <property type="molecule type" value="Transcribed_RNA"/>
</dbReference>
<sequence length="36" mass="4409">MSGRWYMLLRSSVGEMDGLLWRREHRSPWRHAPILK</sequence>
<organism evidence="1">
    <name type="scientific">Arundo donax</name>
    <name type="common">Giant reed</name>
    <name type="synonym">Donax arundinaceus</name>
    <dbReference type="NCBI Taxonomy" id="35708"/>
    <lineage>
        <taxon>Eukaryota</taxon>
        <taxon>Viridiplantae</taxon>
        <taxon>Streptophyta</taxon>
        <taxon>Embryophyta</taxon>
        <taxon>Tracheophyta</taxon>
        <taxon>Spermatophyta</taxon>
        <taxon>Magnoliopsida</taxon>
        <taxon>Liliopsida</taxon>
        <taxon>Poales</taxon>
        <taxon>Poaceae</taxon>
        <taxon>PACMAD clade</taxon>
        <taxon>Arundinoideae</taxon>
        <taxon>Arundineae</taxon>
        <taxon>Arundo</taxon>
    </lineage>
</organism>
<reference evidence="1" key="2">
    <citation type="journal article" date="2015" name="Data Brief">
        <title>Shoot transcriptome of the giant reed, Arundo donax.</title>
        <authorList>
            <person name="Barrero R.A."/>
            <person name="Guerrero F.D."/>
            <person name="Moolhuijzen P."/>
            <person name="Goolsby J.A."/>
            <person name="Tidwell J."/>
            <person name="Bellgard S.E."/>
            <person name="Bellgard M.I."/>
        </authorList>
    </citation>
    <scope>NUCLEOTIDE SEQUENCE</scope>
    <source>
        <tissue evidence="1">Shoot tissue taken approximately 20 cm above the soil surface</tissue>
    </source>
</reference>